<dbReference type="EMBL" id="SDIL01000091">
    <property type="protein sequence ID" value="RXK36628.1"/>
    <property type="molecule type" value="Genomic_DNA"/>
</dbReference>
<dbReference type="VEuPathDB" id="FungiDB:TREMEDRAFT_65100"/>
<dbReference type="Proteomes" id="UP000289152">
    <property type="component" value="Unassembled WGS sequence"/>
</dbReference>
<dbReference type="AlphaFoldDB" id="A0A4Q1BCR1"/>
<keyword evidence="2" id="KW-1185">Reference proteome</keyword>
<protein>
    <submittedName>
        <fullName evidence="1">Uncharacterized protein</fullName>
    </submittedName>
</protein>
<sequence>MASPPTSEQSSSAANASEDNIDILMMSMSFSGDWTCIMNLVHDSEYAGEDSGQQVVRSRTVFGASRKRTVGAFSGLSSRLPEGNGFDITQVSIEQNGQEVLDSRVRLKWFDTFLNLQDIADRMNREEPHGLFYAGALMTRTIPQTEENNLYSLVQDFMKQVIEGYEPGPPPSSVQTEFEQFQAKNNETIPSRMDQIEKGLRLWRDIIDSRPGSSLCQKAEPRLHLAVHTFQKMVLLYALKAAGFEGEETPTEPSFDAIQVEPNTHLVLGWATKESSPTKPQWNSIIQHSMQQLMASISWNGEQV</sequence>
<reference evidence="1 2" key="1">
    <citation type="submission" date="2016-06" db="EMBL/GenBank/DDBJ databases">
        <title>Evolution of pathogenesis and genome organization in the Tremellales.</title>
        <authorList>
            <person name="Cuomo C."/>
            <person name="Litvintseva A."/>
            <person name="Heitman J."/>
            <person name="Chen Y."/>
            <person name="Sun S."/>
            <person name="Springer D."/>
            <person name="Dromer F."/>
            <person name="Young S."/>
            <person name="Zeng Q."/>
            <person name="Chapman S."/>
            <person name="Gujja S."/>
            <person name="Saif S."/>
            <person name="Birren B."/>
        </authorList>
    </citation>
    <scope>NUCLEOTIDE SEQUENCE [LARGE SCALE GENOMIC DNA]</scope>
    <source>
        <strain evidence="1 2">ATCC 28783</strain>
    </source>
</reference>
<dbReference type="InParanoid" id="A0A4Q1BCR1"/>
<proteinExistence type="predicted"/>
<accession>A0A4Q1BCR1</accession>
<evidence type="ECO:0000313" key="1">
    <source>
        <dbReference type="EMBL" id="RXK36628.1"/>
    </source>
</evidence>
<gene>
    <name evidence="1" type="ORF">M231_06091</name>
</gene>
<name>A0A4Q1BCR1_TREME</name>
<organism evidence="1 2">
    <name type="scientific">Tremella mesenterica</name>
    <name type="common">Jelly fungus</name>
    <dbReference type="NCBI Taxonomy" id="5217"/>
    <lineage>
        <taxon>Eukaryota</taxon>
        <taxon>Fungi</taxon>
        <taxon>Dikarya</taxon>
        <taxon>Basidiomycota</taxon>
        <taxon>Agaricomycotina</taxon>
        <taxon>Tremellomycetes</taxon>
        <taxon>Tremellales</taxon>
        <taxon>Tremellaceae</taxon>
        <taxon>Tremella</taxon>
    </lineage>
</organism>
<evidence type="ECO:0000313" key="2">
    <source>
        <dbReference type="Proteomes" id="UP000289152"/>
    </source>
</evidence>
<comment type="caution">
    <text evidence="1">The sequence shown here is derived from an EMBL/GenBank/DDBJ whole genome shotgun (WGS) entry which is preliminary data.</text>
</comment>